<dbReference type="NCBIfam" id="TIGR00249">
    <property type="entry name" value="sixA"/>
    <property type="match status" value="1"/>
</dbReference>
<dbReference type="GO" id="GO:0101006">
    <property type="term" value="F:protein histidine phosphatase activity"/>
    <property type="evidence" value="ECO:0007669"/>
    <property type="project" value="InterPro"/>
</dbReference>
<reference evidence="1 2" key="1">
    <citation type="submission" date="2018-06" db="EMBL/GenBank/DDBJ databases">
        <title>Comparative analysis of microorganisms from saline springs in Andes Mountain Range, Colombia.</title>
        <authorList>
            <person name="Rubin E."/>
        </authorList>
    </citation>
    <scope>NUCLEOTIDE SEQUENCE [LARGE SCALE GENOMIC DNA]</scope>
    <source>
        <strain evidence="1 2">USBA-857</strain>
    </source>
</reference>
<comment type="caution">
    <text evidence="1">The sequence shown here is derived from an EMBL/GenBank/DDBJ whole genome shotgun (WGS) entry which is preliminary data.</text>
</comment>
<dbReference type="AlphaFoldDB" id="A0A328XVE0"/>
<dbReference type="Gene3D" id="3.40.50.1240">
    <property type="entry name" value="Phosphoglycerate mutase-like"/>
    <property type="match status" value="1"/>
</dbReference>
<dbReference type="GO" id="GO:0005737">
    <property type="term" value="C:cytoplasm"/>
    <property type="evidence" value="ECO:0007669"/>
    <property type="project" value="InterPro"/>
</dbReference>
<dbReference type="EMBL" id="QLSX01000004">
    <property type="protein sequence ID" value="RAR62083.1"/>
    <property type="molecule type" value="Genomic_DNA"/>
</dbReference>
<dbReference type="Proteomes" id="UP000249700">
    <property type="component" value="Unassembled WGS sequence"/>
</dbReference>
<evidence type="ECO:0000313" key="2">
    <source>
        <dbReference type="Proteomes" id="UP000249700"/>
    </source>
</evidence>
<dbReference type="InterPro" id="IPR013078">
    <property type="entry name" value="His_Pase_superF_clade-1"/>
</dbReference>
<gene>
    <name evidence="1" type="ORF">BCL93_10459</name>
</gene>
<dbReference type="OrthoDB" id="280692at2"/>
<proteinExistence type="predicted"/>
<name>A0A328XVE0_9GAMM</name>
<dbReference type="SMART" id="SM00855">
    <property type="entry name" value="PGAM"/>
    <property type="match status" value="1"/>
</dbReference>
<dbReference type="InterPro" id="IPR004449">
    <property type="entry name" value="SixA"/>
</dbReference>
<protein>
    <submittedName>
        <fullName evidence="1">Phosphohistidine phosphatase SixA</fullName>
    </submittedName>
</protein>
<dbReference type="SUPFAM" id="SSF53254">
    <property type="entry name" value="Phosphoglycerate mutase-like"/>
    <property type="match status" value="1"/>
</dbReference>
<dbReference type="Pfam" id="PF00300">
    <property type="entry name" value="His_Phos_1"/>
    <property type="match status" value="1"/>
</dbReference>
<dbReference type="InterPro" id="IPR029033">
    <property type="entry name" value="His_PPase_superfam"/>
</dbReference>
<evidence type="ECO:0000313" key="1">
    <source>
        <dbReference type="EMBL" id="RAR62083.1"/>
    </source>
</evidence>
<sequence>MHETLWIMRHGQAAPGRPDAERSLTDEGHREGNFMAEWLAQRIADERLATPRVLASPYRRAQQTATLMAERLGVEVETLPIITPDDPVGPILDWLIDTQEQSPGPLLLVSHMPLVGVLTAQLTDGPRALGLGFPTAAIARLESDVFAAGCARLIGLEAPGHR</sequence>
<dbReference type="CDD" id="cd07067">
    <property type="entry name" value="HP_PGM_like"/>
    <property type="match status" value="1"/>
</dbReference>
<organism evidence="1 2">
    <name type="scientific">Onishia taeanensis</name>
    <dbReference type="NCBI Taxonomy" id="284577"/>
    <lineage>
        <taxon>Bacteria</taxon>
        <taxon>Pseudomonadati</taxon>
        <taxon>Pseudomonadota</taxon>
        <taxon>Gammaproteobacteria</taxon>
        <taxon>Oceanospirillales</taxon>
        <taxon>Halomonadaceae</taxon>
        <taxon>Onishia</taxon>
    </lineage>
</organism>
<accession>A0A328XVE0</accession>
<dbReference type="RefSeq" id="WP_112054503.1">
    <property type="nucleotide sequence ID" value="NZ_QLSX01000004.1"/>
</dbReference>